<gene>
    <name evidence="2" type="ORF">K444DRAFT_662622</name>
</gene>
<feature type="compositionally biased region" description="Polar residues" evidence="1">
    <location>
        <begin position="132"/>
        <end position="152"/>
    </location>
</feature>
<proteinExistence type="predicted"/>
<dbReference type="EMBL" id="KZ613786">
    <property type="protein sequence ID" value="PMD61585.1"/>
    <property type="molecule type" value="Genomic_DNA"/>
</dbReference>
<accession>A0A2J6TEX2</accession>
<feature type="compositionally biased region" description="Basic and acidic residues" evidence="1">
    <location>
        <begin position="269"/>
        <end position="282"/>
    </location>
</feature>
<evidence type="ECO:0000313" key="3">
    <source>
        <dbReference type="Proteomes" id="UP000235371"/>
    </source>
</evidence>
<feature type="compositionally biased region" description="Polar residues" evidence="1">
    <location>
        <begin position="94"/>
        <end position="106"/>
    </location>
</feature>
<dbReference type="AlphaFoldDB" id="A0A2J6TEX2"/>
<name>A0A2J6TEX2_9HELO</name>
<feature type="region of interest" description="Disordered" evidence="1">
    <location>
        <begin position="62"/>
        <end position="202"/>
    </location>
</feature>
<feature type="compositionally biased region" description="Low complexity" evidence="1">
    <location>
        <begin position="153"/>
        <end position="170"/>
    </location>
</feature>
<evidence type="ECO:0000313" key="2">
    <source>
        <dbReference type="EMBL" id="PMD61585.1"/>
    </source>
</evidence>
<dbReference type="GeneID" id="36594803"/>
<protein>
    <submittedName>
        <fullName evidence="2">Uncharacterized protein</fullName>
    </submittedName>
</protein>
<evidence type="ECO:0000256" key="1">
    <source>
        <dbReference type="SAM" id="MobiDB-lite"/>
    </source>
</evidence>
<dbReference type="RefSeq" id="XP_024738489.1">
    <property type="nucleotide sequence ID" value="XM_024886726.1"/>
</dbReference>
<dbReference type="Proteomes" id="UP000235371">
    <property type="component" value="Unassembled WGS sequence"/>
</dbReference>
<reference evidence="2 3" key="1">
    <citation type="submission" date="2016-04" db="EMBL/GenBank/DDBJ databases">
        <title>A degradative enzymes factory behind the ericoid mycorrhizal symbiosis.</title>
        <authorList>
            <consortium name="DOE Joint Genome Institute"/>
            <person name="Martino E."/>
            <person name="Morin E."/>
            <person name="Grelet G."/>
            <person name="Kuo A."/>
            <person name="Kohler A."/>
            <person name="Daghino S."/>
            <person name="Barry K."/>
            <person name="Choi C."/>
            <person name="Cichocki N."/>
            <person name="Clum A."/>
            <person name="Copeland A."/>
            <person name="Hainaut M."/>
            <person name="Haridas S."/>
            <person name="Labutti K."/>
            <person name="Lindquist E."/>
            <person name="Lipzen A."/>
            <person name="Khouja H.-R."/>
            <person name="Murat C."/>
            <person name="Ohm R."/>
            <person name="Olson A."/>
            <person name="Spatafora J."/>
            <person name="Veneault-Fourrey C."/>
            <person name="Henrissat B."/>
            <person name="Grigoriev I."/>
            <person name="Martin F."/>
            <person name="Perotto S."/>
        </authorList>
    </citation>
    <scope>NUCLEOTIDE SEQUENCE [LARGE SCALE GENOMIC DNA]</scope>
    <source>
        <strain evidence="2 3">E</strain>
    </source>
</reference>
<feature type="region of interest" description="Disordered" evidence="1">
    <location>
        <begin position="244"/>
        <end position="282"/>
    </location>
</feature>
<dbReference type="OrthoDB" id="3561641at2759"/>
<organism evidence="2 3">
    <name type="scientific">Hyaloscypha bicolor E</name>
    <dbReference type="NCBI Taxonomy" id="1095630"/>
    <lineage>
        <taxon>Eukaryota</taxon>
        <taxon>Fungi</taxon>
        <taxon>Dikarya</taxon>
        <taxon>Ascomycota</taxon>
        <taxon>Pezizomycotina</taxon>
        <taxon>Leotiomycetes</taxon>
        <taxon>Helotiales</taxon>
        <taxon>Hyaloscyphaceae</taxon>
        <taxon>Hyaloscypha</taxon>
        <taxon>Hyaloscypha bicolor</taxon>
    </lineage>
</organism>
<feature type="compositionally biased region" description="Polar residues" evidence="1">
    <location>
        <begin position="115"/>
        <end position="124"/>
    </location>
</feature>
<keyword evidence="3" id="KW-1185">Reference proteome</keyword>
<dbReference type="InParanoid" id="A0A2J6TEX2"/>
<sequence>MTSQQTFRQRDDFSVISAETDEGTAGRVTYLSKNSDGRQFEAVSPPNSLHAQKLAEIAMLVQSNPRQSKSHKKALPTLGRSSSRRVAQIAPVAYQQTPPGVQQVSSAADPRVVYDSTTSQTSEVVGSGPAPLSSQAQHPYATYTSAQPYSQPQSGQENSYEQQQYQQYQEPNPLSTQYTVAPPQGPSSYVSDLHQGPVHQNPHYQAPEVHRYATEQQIGYSVKTRAGEMRVSAPVGSREAMAFDGLVEKVSSKKEHRDDKERRAAKRSSQKEHERKSSGWGW</sequence>
<feature type="compositionally biased region" description="Basic and acidic residues" evidence="1">
    <location>
        <begin position="246"/>
        <end position="262"/>
    </location>
</feature>